<dbReference type="Proteomes" id="UP000008524">
    <property type="component" value="Chromosome 3"/>
</dbReference>
<evidence type="ECO:0000259" key="7">
    <source>
        <dbReference type="Pfam" id="PF18400"/>
    </source>
</evidence>
<dbReference type="Pfam" id="PF18404">
    <property type="entry name" value="Glyco_transf_24"/>
    <property type="match status" value="1"/>
</dbReference>
<dbReference type="GO" id="GO:0003980">
    <property type="term" value="F:UDP-glucose:glycoprotein glucosyltransferase activity"/>
    <property type="evidence" value="ECO:0000318"/>
    <property type="project" value="GO_Central"/>
</dbReference>
<dbReference type="InterPro" id="IPR040693">
    <property type="entry name" value="UGGT_TRXL_1"/>
</dbReference>
<feature type="compositionally biased region" description="Basic and acidic residues" evidence="6">
    <location>
        <begin position="1651"/>
        <end position="1660"/>
    </location>
</feature>
<protein>
    <submittedName>
        <fullName evidence="11">UDP-glucose:glycoprotein glucosyltransferase, putative</fullName>
        <ecNumber evidence="11">2.4.1.-</ecNumber>
    </submittedName>
</protein>
<keyword evidence="3" id="KW-0732">Signal</keyword>
<dbReference type="InterPro" id="IPR009448">
    <property type="entry name" value="UDP-g_GGtrans"/>
</dbReference>
<reference evidence="12" key="2">
    <citation type="journal article" date="2005" name="Science">
        <title>Comparative genomics of trypanosomatid parasitic protozoa.</title>
        <authorList>
            <person name="El-Sayed N.M."/>
            <person name="Myler P.J."/>
            <person name="Blandin G."/>
            <person name="Berriman M."/>
            <person name="Crabtree J."/>
            <person name="Aggarwal G."/>
            <person name="Caler E."/>
            <person name="Renauld H."/>
            <person name="Worthey E.A."/>
            <person name="Hertz-Fowler C."/>
            <person name="Ghedin E."/>
            <person name="Peacock C."/>
            <person name="Bartholomeu D.C."/>
            <person name="Haas B.J."/>
            <person name="Tran A.N."/>
            <person name="Wortman J.R."/>
            <person name="Alsmark U.C."/>
            <person name="Angiuoli S."/>
            <person name="Anupama A."/>
            <person name="Badger J."/>
            <person name="Bringaud F."/>
            <person name="Cadag E."/>
            <person name="Carlton J.M."/>
            <person name="Cerqueira G.C."/>
            <person name="Creasy T."/>
            <person name="Delcher A.L."/>
            <person name="Djikeng A."/>
            <person name="Embley T.M."/>
            <person name="Hauser C."/>
            <person name="Ivens A.C."/>
            <person name="Kummerfeld S.K."/>
            <person name="Pereira-Leal J.B."/>
            <person name="Nilsson D."/>
            <person name="Peterson J."/>
            <person name="Salzberg S.L."/>
            <person name="Shallom J."/>
            <person name="Silva J.C."/>
            <person name="Sundaram J."/>
            <person name="Westenberger S."/>
            <person name="White O."/>
            <person name="Melville S.E."/>
            <person name="Donelson J.E."/>
            <person name="Andersson B."/>
            <person name="Stuart K.D."/>
            <person name="Hall N."/>
        </authorList>
    </citation>
    <scope>NUCLEOTIDE SEQUENCE</scope>
    <source>
        <strain evidence="12">927/4 GUTat10.1</strain>
    </source>
</reference>
<dbReference type="InParanoid" id="Q582S2"/>
<dbReference type="Gene3D" id="3.90.550.10">
    <property type="entry name" value="Spore Coat Polysaccharide Biosynthesis Protein SpsA, Chain A"/>
    <property type="match status" value="1"/>
</dbReference>
<keyword evidence="5" id="KW-0325">Glycoprotein</keyword>
<reference evidence="11" key="1">
    <citation type="submission" date="2001-04" db="EMBL/GenBank/DDBJ databases">
        <authorList>
            <person name="El-Sayed N.M."/>
            <person name="Khalak H."/>
            <person name="Adams M.D."/>
        </authorList>
    </citation>
    <scope>NUCLEOTIDE SEQUENCE</scope>
    <source>
        <strain evidence="11">GUTat10.1</strain>
    </source>
</reference>
<dbReference type="CAZy" id="GT24">
    <property type="family name" value="Glycosyltransferase Family 24"/>
</dbReference>
<evidence type="ECO:0000256" key="1">
    <source>
        <dbReference type="ARBA" id="ARBA00001913"/>
    </source>
</evidence>
<gene>
    <name evidence="12" type="primary">Tb03.48K5.100</name>
    <name evidence="11" type="ORF">Tb927.3.4630</name>
</gene>
<dbReference type="Pfam" id="PF18402">
    <property type="entry name" value="Thioredoxin_14"/>
    <property type="match status" value="1"/>
</dbReference>
<dbReference type="GO" id="GO:0005783">
    <property type="term" value="C:endoplasmic reticulum"/>
    <property type="evidence" value="ECO:0000269"/>
    <property type="project" value="GeneDB"/>
</dbReference>
<name>Q582S2_TRYB2</name>
<proteinExistence type="predicted"/>
<dbReference type="EC" id="2.4.1.-" evidence="11"/>
<dbReference type="Pfam" id="PF18400">
    <property type="entry name" value="Thioredoxin_12"/>
    <property type="match status" value="1"/>
</dbReference>
<dbReference type="STRING" id="185431.Q582S2"/>
<dbReference type="OMA" id="TYRWPWW"/>
<dbReference type="EMBL" id="CP000066">
    <property type="protein sequence ID" value="AAZ10496.1"/>
    <property type="molecule type" value="Genomic_DNA"/>
</dbReference>
<dbReference type="InterPro" id="IPR040694">
    <property type="entry name" value="UGGT_TRXL_2"/>
</dbReference>
<dbReference type="PaxDb" id="5691-AAZ10496"/>
<evidence type="ECO:0000259" key="8">
    <source>
        <dbReference type="Pfam" id="PF18401"/>
    </source>
</evidence>
<dbReference type="Pfam" id="PF18401">
    <property type="entry name" value="Thioredoxin_13"/>
    <property type="match status" value="1"/>
</dbReference>
<evidence type="ECO:0000256" key="5">
    <source>
        <dbReference type="ARBA" id="ARBA00023180"/>
    </source>
</evidence>
<dbReference type="FunFam" id="3.90.550.10:FF:000283">
    <property type="entry name" value="UDP-glucose:glycoprotein glucosyltransferase, putative"/>
    <property type="match status" value="1"/>
</dbReference>
<dbReference type="GO" id="GO:0018279">
    <property type="term" value="P:protein N-linked glycosylation via asparagine"/>
    <property type="evidence" value="ECO:0000318"/>
    <property type="project" value="GO_Central"/>
</dbReference>
<feature type="domain" description="UGGT thioredoxin-like" evidence="8">
    <location>
        <begin position="357"/>
        <end position="474"/>
    </location>
</feature>
<keyword evidence="13" id="KW-1185">Reference proteome</keyword>
<dbReference type="AlphaFoldDB" id="Q582S2"/>
<comment type="cofactor">
    <cofactor evidence="1">
        <name>Ca(2+)</name>
        <dbReference type="ChEBI" id="CHEBI:29108"/>
    </cofactor>
</comment>
<accession>Q582S2</accession>
<dbReference type="EMBL" id="AC091483">
    <property type="protein sequence ID" value="AAX80632.1"/>
    <property type="molecule type" value="Genomic_DNA"/>
</dbReference>
<dbReference type="CDD" id="cd06432">
    <property type="entry name" value="GT8_HUGT1_C_like"/>
    <property type="match status" value="1"/>
</dbReference>
<dbReference type="PANTHER" id="PTHR11226:SF0">
    <property type="entry name" value="UDP-GLUCOSE:GLYCOPROTEIN GLUCOSYLTRANSFERASE"/>
    <property type="match status" value="1"/>
</dbReference>
<organism evidence="11 13">
    <name type="scientific">Trypanosoma brucei brucei (strain 927/4 GUTat10.1)</name>
    <dbReference type="NCBI Taxonomy" id="185431"/>
    <lineage>
        <taxon>Eukaryota</taxon>
        <taxon>Discoba</taxon>
        <taxon>Euglenozoa</taxon>
        <taxon>Kinetoplastea</taxon>
        <taxon>Metakinetoplastina</taxon>
        <taxon>Trypanosomatida</taxon>
        <taxon>Trypanosomatidae</taxon>
        <taxon>Trypanosoma</taxon>
    </lineage>
</organism>
<evidence type="ECO:0000256" key="4">
    <source>
        <dbReference type="ARBA" id="ARBA00022824"/>
    </source>
</evidence>
<reference evidence="11" key="4">
    <citation type="submission" date="2005-04" db="EMBL/GenBank/DDBJ databases">
        <title>.</title>
        <authorList>
            <person name="Ghedin E."/>
            <person name="Blandin G."/>
            <person name="Bartholomeu D."/>
            <person name="Caler E."/>
            <person name="Haas B."/>
            <person name="Hannick L."/>
            <person name="Shallom J."/>
            <person name="Hou L."/>
            <person name="Djikeng A."/>
            <person name="Feldblyum T."/>
            <person name="Hostetler J."/>
            <person name="Johnson J."/>
            <person name="Jones K."/>
            <person name="Koo H.L."/>
            <person name="Larkin C."/>
            <person name="Pai G."/>
            <person name="Peterson J."/>
            <person name="Khalak H.G."/>
            <person name="Salzberg S."/>
            <person name="Simpson A.J."/>
            <person name="Tallon L."/>
            <person name="Van Aken S."/>
            <person name="Wanless D."/>
            <person name="White O."/>
            <person name="Wortman J."/>
            <person name="Fraser C.M."/>
            <person name="El-Sayed N.M.A."/>
        </authorList>
    </citation>
    <scope>NUCLEOTIDE SEQUENCE</scope>
    <source>
        <strain evidence="11">GUTat10.1</strain>
    </source>
</reference>
<feature type="domain" description="Glucosyltransferase 24 catalytic" evidence="10">
    <location>
        <begin position="1364"/>
        <end position="1639"/>
    </location>
</feature>
<dbReference type="GO" id="GO:0005737">
    <property type="term" value="C:cytoplasm"/>
    <property type="evidence" value="ECO:0006056"/>
    <property type="project" value="Others"/>
</dbReference>
<dbReference type="GeneID" id="3656407"/>
<dbReference type="InterPro" id="IPR040497">
    <property type="entry name" value="Glyco_transf_24"/>
</dbReference>
<keyword evidence="4" id="KW-0256">Endoplasmic reticulum</keyword>
<accession>D6XE19</accession>
<dbReference type="UniPathway" id="UPA00378"/>
<dbReference type="RefSeq" id="XP_844055.1">
    <property type="nucleotide sequence ID" value="XM_838962.1"/>
</dbReference>
<dbReference type="eggNOG" id="KOG1879">
    <property type="taxonomic scope" value="Eukaryota"/>
</dbReference>
<reference evidence="12" key="5">
    <citation type="submission" date="2005-04" db="EMBL/GenBank/DDBJ databases">
        <title>Sequencing, closure, and annotation of Trypanosoma brucei chromosomes 2 through 8.</title>
        <authorList>
            <person name="Ghedin E."/>
            <person name="Blandin G."/>
            <person name="Bartholomeu D."/>
            <person name="Caler E."/>
            <person name="Haas B."/>
            <person name="Hannick L."/>
            <person name="Shallom J."/>
            <person name="Hou L."/>
            <person name="Djikeng A."/>
            <person name="Feldblyum T."/>
            <person name="Hostetler J."/>
            <person name="Johnson J."/>
            <person name="Jones K."/>
            <person name="Koo H.L."/>
            <person name="Larkin C."/>
            <person name="Pai G."/>
            <person name="Peterson J."/>
            <person name="Khalak H.G."/>
            <person name="Salzberg S."/>
            <person name="Simpson A.J."/>
            <person name="Tallon L."/>
            <person name="Van Aken S."/>
            <person name="Wanless D."/>
            <person name="White O."/>
            <person name="Wortman J."/>
            <person name="Fraser C.M."/>
            <person name="El-Sayed N.M.A."/>
        </authorList>
    </citation>
    <scope>NUCLEOTIDE SEQUENCE</scope>
    <source>
        <strain evidence="12">927/4 GUTat10.1</strain>
    </source>
</reference>
<dbReference type="VEuPathDB" id="TriTrypDB:Tb927.3.4630"/>
<keyword evidence="11" id="KW-0328">Glycosyltransferase</keyword>
<dbReference type="PANTHER" id="PTHR11226">
    <property type="entry name" value="UDP-GLUCOSE GLYCOPROTEIN:GLUCOSYLTRANSFERASE"/>
    <property type="match status" value="1"/>
</dbReference>
<evidence type="ECO:0000256" key="2">
    <source>
        <dbReference type="ARBA" id="ARBA00004319"/>
    </source>
</evidence>
<evidence type="ECO:0000313" key="11">
    <source>
        <dbReference type="EMBL" id="AAX80632.1"/>
    </source>
</evidence>
<keyword evidence="11" id="KW-0808">Transferase</keyword>
<feature type="domain" description="UGGT thioredoxin-like" evidence="7">
    <location>
        <begin position="69"/>
        <end position="262"/>
    </location>
</feature>
<dbReference type="OrthoDB" id="27683at2759"/>
<evidence type="ECO:0000259" key="10">
    <source>
        <dbReference type="Pfam" id="PF18404"/>
    </source>
</evidence>
<evidence type="ECO:0000313" key="12">
    <source>
        <dbReference type="EMBL" id="AAZ10496.1"/>
    </source>
</evidence>
<dbReference type="KEGG" id="tbr:Tb927.3.4630"/>
<feature type="region of interest" description="Disordered" evidence="6">
    <location>
        <begin position="1651"/>
        <end position="1675"/>
    </location>
</feature>
<dbReference type="GO" id="GO:0005788">
    <property type="term" value="C:endoplasmic reticulum lumen"/>
    <property type="evidence" value="ECO:0007669"/>
    <property type="project" value="UniProtKB-SubCell"/>
</dbReference>
<comment type="subcellular location">
    <subcellularLocation>
        <location evidence="2">Endoplasmic reticulum lumen</location>
    </subcellularLocation>
</comment>
<sequence length="1675" mass="186840">MSCCTLRSNEIRQLIVFIFVASIHCHVLTVEGKGVYVKVVAPWTETPLLQEGCEAVASLTVPVGTQTHDDAPSGFYKCLEDVWLRAEATNRSGGARTMTQKEQYDVLMDIMQSNKHPPHHVAFLTTKLAVRMHSPTVEAHRQLAGRAINRTGGCAAEGRPFALIGNKAFCDEHKLAKELELKGPSGSDATGCNADRETELNADNAMGVIANLDHVHPHLNGPNLVIMYGIVGEGQTMRLLQAVKRHKQTTKLVFRHLPVSGNQWNDMLAVQGYGVSVDIKSTEYRAVDDRIAGESTANLQHKLGRRDVLGAMGSGEEHLLGGFNISLLQKRYPDQSLQLSHFEDAVGKNIEQGVKVDLHSWEKAHIGIAAAQYVMDPSREPLHALLDVLTNFPNYASLLSRMSFVAAARKDPKFVRELDAIGRSMYHSSSHVFLNGCAVTTENINLFYMMEKIEEYERLLDTLSTILVSRSELHSSNDATRNGNTDVTDVVNGLARIQFQGESLSGGSGDTTARVWLPQDAVTWFNDVENNAYLYRLPTTLRSMLRNGAAAPTLPRRNVLHVVCIADPTTYEGMGTIFEVARRAQQPIRFGVVFVDKHWSPEVTLVGKKFDKVAVSDSSKATLLVAATVWELMQGEADPAAVSDFLMAMTREMMAKQTITELSVKMITQSVLMQARKRAVDDVVLDPAFITHYEKTQKMVRTLGFSKFPVVLLNGRVHTDISIVLQHGIWEEFAHLQKLVEMGALSDDDDNLYESVLELSGARTRYVAALFENKTFADWSHNSVLSFLHKYPFIYPSTSGMNEVSLVSGVLTLHVPVTAQSLQATLNAVRSLLLCKGADETCGRTRLTFAVCGTSLKTNSRTVVDDLHLLLQHCGVADKSECLNLLQEFLLSTFEHSHPGWQLDDPKKYEHVLKGVKFSDQLQALFRASAEGSTRDQAGKLNQLFLLASEFCREMTGSVSAVHEIAPGSVHYYVNGRLFVYDNFTEEDFEVATLEGGHTPKKVWNVLEEATFVGMDPGLEIPGSDQNFYASRIAAVVAALRRDAANNDRREEQKTRLPVSPGPLSFVVGATEKRVPRHRLTVVVDPVARASQQLVSLCNYISQLSIGAVCTVYLNPSLTVGNTIRNYYKFVGELQLRFDAEGRVVAPKAVFSHLPDKHLLTLGIEEAEYWTVFPMEAEYDLDNIILSRLPPSSKYLYATYRINSILISGSAEDDSTGGPSSGLPLQIRSSLYNHTSGSYTNTTRDTIVMTIKGYFQLQSTPGLWYLGVQPGAIARAFYISHHNDDPVLDVAVGSVGRHFNYTAGQSIPVVVSSFTGSFIRLGISRTAGFEEASIESIAAAAVEASNAEWPPKGPRSERPKFPTLNIFTVASGHLYERFLRIMMHTVMRTSSDVHGANTTRIKFWLIENFLSPQFKELVPLLAEHYGFDVGFVTYRWPWWLNKQTEKQRTIWAYKILFLDVLFPLNVDRVIFVDADQIVQADLHELYNMNIGAAAMAYTPFCREYPNDATTNFRFWDQGFWLSHLRGKPYHISALYLVNVQRLRAALGGDKYRATYARLSEDPGSLANLDQDLPNFMQDEMPIFSLPEEWLWCETWCAGESKARAKTIDLCNNPLTKIPKLENVRRIVDGWDEMDRELEDLSKQLLEKRNAELRDGAEKKKGQGKLMDPMDSSGMM</sequence>
<dbReference type="GO" id="GO:0051082">
    <property type="term" value="F:unfolded protein binding"/>
    <property type="evidence" value="ECO:0000318"/>
    <property type="project" value="GO_Central"/>
</dbReference>
<evidence type="ECO:0000256" key="3">
    <source>
        <dbReference type="ARBA" id="ARBA00022729"/>
    </source>
</evidence>
<evidence type="ECO:0000256" key="6">
    <source>
        <dbReference type="SAM" id="MobiDB-lite"/>
    </source>
</evidence>
<evidence type="ECO:0000259" key="9">
    <source>
        <dbReference type="Pfam" id="PF18402"/>
    </source>
</evidence>
<dbReference type="FunCoup" id="Q582S2">
    <property type="interactions" value="295"/>
</dbReference>
<evidence type="ECO:0000313" key="13">
    <source>
        <dbReference type="Proteomes" id="UP000008524"/>
    </source>
</evidence>
<dbReference type="InterPro" id="IPR029044">
    <property type="entry name" value="Nucleotide-diphossugar_trans"/>
</dbReference>
<dbReference type="Pfam" id="PF06427">
    <property type="entry name" value="UDP-g_GGTase"/>
    <property type="match status" value="1"/>
</dbReference>
<reference evidence="12 13" key="3">
    <citation type="journal article" date="2005" name="Science">
        <title>The genome of the African trypanosome Trypanosoma brucei.</title>
        <authorList>
            <person name="Berriman M."/>
            <person name="Ghedin E."/>
            <person name="Hertz-Fowler C."/>
            <person name="Blandin G."/>
            <person name="Renauld H."/>
            <person name="Bartholomeu D.C."/>
            <person name="Lennard N.J."/>
            <person name="Caler E."/>
            <person name="Hamlin N.E."/>
            <person name="Haas B."/>
            <person name="Bohme U."/>
            <person name="Hannick L."/>
            <person name="Aslett M.A."/>
            <person name="Shallom J."/>
            <person name="Marcello L."/>
            <person name="Hou L."/>
            <person name="Wickstead B."/>
            <person name="Alsmark U.C."/>
            <person name="Arrowsmith C."/>
            <person name="Atkin R.J."/>
            <person name="Barron A.J."/>
            <person name="Bringaud F."/>
            <person name="Brooks K."/>
            <person name="Carrington M."/>
            <person name="Cherevach I."/>
            <person name="Chillingworth T.J."/>
            <person name="Churcher C."/>
            <person name="Clark L.N."/>
            <person name="Corton C.H."/>
            <person name="Cronin A."/>
            <person name="Davies R.M."/>
            <person name="Doggett J."/>
            <person name="Djikeng A."/>
            <person name="Feldblyum T."/>
            <person name="Field M.C."/>
            <person name="Fraser A."/>
            <person name="Goodhead I."/>
            <person name="Hance Z."/>
            <person name="Harper D."/>
            <person name="Harris B.R."/>
            <person name="Hauser H."/>
            <person name="Hostetler J."/>
            <person name="Ivens A."/>
            <person name="Jagels K."/>
            <person name="Johnson D."/>
            <person name="Johnson J."/>
            <person name="Jones K."/>
            <person name="Kerhornou A.X."/>
            <person name="Koo H."/>
            <person name="Larke N."/>
            <person name="Landfear S."/>
            <person name="Larkin C."/>
            <person name="Leech V."/>
            <person name="Line A."/>
            <person name="Lord A."/>
            <person name="Macleod A."/>
            <person name="Mooney P.J."/>
            <person name="Moule S."/>
            <person name="Martin D.M."/>
            <person name="Morgan G.W."/>
            <person name="Mungall K."/>
            <person name="Norbertczak H."/>
            <person name="Ormond D."/>
            <person name="Pai G."/>
            <person name="Peacock C.S."/>
            <person name="Peterson J."/>
            <person name="Quail M.A."/>
            <person name="Rabbinowitsch E."/>
            <person name="Rajandream M.A."/>
            <person name="Reitter C."/>
            <person name="Salzberg S.L."/>
            <person name="Sanders M."/>
            <person name="Schobel S."/>
            <person name="Sharp S."/>
            <person name="Simmonds M."/>
            <person name="Simpson A.J."/>
            <person name="Tallon L."/>
            <person name="Turner C.M."/>
            <person name="Tait A."/>
            <person name="Tivey A.R."/>
            <person name="Van Aken S."/>
            <person name="Walker D."/>
            <person name="Wanless D."/>
            <person name="Wang S."/>
            <person name="White B."/>
            <person name="White O."/>
            <person name="Whitehead S."/>
            <person name="Woodward J."/>
            <person name="Wortman J."/>
            <person name="Adams M.D."/>
            <person name="Embley T.M."/>
            <person name="Gull K."/>
            <person name="Ullu E."/>
            <person name="Barry J.D."/>
            <person name="Fairlamb A.H."/>
            <person name="Opperdoes F."/>
            <person name="Barrell B.G."/>
            <person name="Donelson J.E."/>
            <person name="Hall N."/>
            <person name="Fraser C.M."/>
            <person name="Melville S.E."/>
            <person name="El-Sayed N.M."/>
        </authorList>
    </citation>
    <scope>NUCLEOTIDE SEQUENCE [LARGE SCALE GENOMIC DNA]</scope>
    <source>
        <strain evidence="12 13">927/4 GUTat10.1</strain>
    </source>
</reference>
<dbReference type="SUPFAM" id="SSF53448">
    <property type="entry name" value="Nucleotide-diphospho-sugar transferases"/>
    <property type="match status" value="1"/>
</dbReference>
<dbReference type="InterPro" id="IPR040692">
    <property type="entry name" value="UGGT_TRXL_3"/>
</dbReference>
<feature type="domain" description="UGGT thioredoxin-like" evidence="9">
    <location>
        <begin position="520"/>
        <end position="767"/>
    </location>
</feature>